<keyword evidence="4" id="KW-1185">Reference proteome</keyword>
<evidence type="ECO:0000313" key="3">
    <source>
        <dbReference type="EMBL" id="EWH10627.1"/>
    </source>
</evidence>
<dbReference type="STRING" id="1328313.DS2_07338"/>
<dbReference type="SUPFAM" id="SSF52980">
    <property type="entry name" value="Restriction endonuclease-like"/>
    <property type="match status" value="1"/>
</dbReference>
<evidence type="ECO:0000256" key="2">
    <source>
        <dbReference type="HAMAP-Rule" id="MF_00048"/>
    </source>
</evidence>
<comment type="caution">
    <text evidence="3">The sequence shown here is derived from an EMBL/GenBank/DDBJ whole genome shotgun (WGS) entry which is preliminary data.</text>
</comment>
<gene>
    <name evidence="3" type="ORF">DS2_07338</name>
</gene>
<dbReference type="PANTHER" id="PTHR34039">
    <property type="entry name" value="UPF0102 PROTEIN YRAN"/>
    <property type="match status" value="1"/>
</dbReference>
<dbReference type="NCBIfam" id="NF009150">
    <property type="entry name" value="PRK12497.1-3"/>
    <property type="match status" value="1"/>
</dbReference>
<dbReference type="AlphaFoldDB" id="W7QNT8"/>
<dbReference type="Pfam" id="PF02021">
    <property type="entry name" value="UPF0102"/>
    <property type="match status" value="1"/>
</dbReference>
<dbReference type="EMBL" id="ARZY01000010">
    <property type="protein sequence ID" value="EWH10627.1"/>
    <property type="molecule type" value="Genomic_DNA"/>
</dbReference>
<protein>
    <recommendedName>
        <fullName evidence="2">UPF0102 protein DS2_07338</fullName>
    </recommendedName>
</protein>
<dbReference type="InterPro" id="IPR011335">
    <property type="entry name" value="Restrct_endonuc-II-like"/>
</dbReference>
<dbReference type="PANTHER" id="PTHR34039:SF1">
    <property type="entry name" value="UPF0102 PROTEIN YRAN"/>
    <property type="match status" value="1"/>
</dbReference>
<sequence>MNKRQIGEQYEQAAENLLSKQGINCIARNFNCKMGEIDLICRDQNCFVFVEVRFRQQNSYGSAAATVSYAKQRKVQKAAMFFLKQQGLNIHHTEMRFDVVSFDFDVSQPNWIKSAF</sequence>
<organism evidence="3 4">
    <name type="scientific">Catenovulum agarivorans DS-2</name>
    <dbReference type="NCBI Taxonomy" id="1328313"/>
    <lineage>
        <taxon>Bacteria</taxon>
        <taxon>Pseudomonadati</taxon>
        <taxon>Pseudomonadota</taxon>
        <taxon>Gammaproteobacteria</taxon>
        <taxon>Alteromonadales</taxon>
        <taxon>Alteromonadaceae</taxon>
        <taxon>Catenovulum</taxon>
    </lineage>
</organism>
<dbReference type="RefSeq" id="WP_035014047.1">
    <property type="nucleotide sequence ID" value="NZ_ARZY01000010.1"/>
</dbReference>
<dbReference type="GO" id="GO:0003676">
    <property type="term" value="F:nucleic acid binding"/>
    <property type="evidence" value="ECO:0007669"/>
    <property type="project" value="InterPro"/>
</dbReference>
<accession>W7QNT8</accession>
<evidence type="ECO:0000256" key="1">
    <source>
        <dbReference type="ARBA" id="ARBA00006738"/>
    </source>
</evidence>
<reference evidence="3 4" key="1">
    <citation type="journal article" date="2014" name="Genome Announc.">
        <title>Draft Genome Sequence of the Agar-Degrading Bacterium Catenovulum sp. Strain DS-2, Isolated from Intestines of Haliotis diversicolor.</title>
        <authorList>
            <person name="Shan D."/>
            <person name="Li X."/>
            <person name="Gu Z."/>
            <person name="Wei G."/>
            <person name="Gao Z."/>
            <person name="Shao Z."/>
        </authorList>
    </citation>
    <scope>NUCLEOTIDE SEQUENCE [LARGE SCALE GENOMIC DNA]</scope>
    <source>
        <strain evidence="3 4">DS-2</strain>
    </source>
</reference>
<dbReference type="OrthoDB" id="9794876at2"/>
<dbReference type="Gene3D" id="3.40.1350.10">
    <property type="match status" value="1"/>
</dbReference>
<comment type="similarity">
    <text evidence="1 2">Belongs to the UPF0102 family.</text>
</comment>
<dbReference type="Proteomes" id="UP000019276">
    <property type="component" value="Unassembled WGS sequence"/>
</dbReference>
<dbReference type="HAMAP" id="MF_00048">
    <property type="entry name" value="UPF0102"/>
    <property type="match status" value="1"/>
</dbReference>
<dbReference type="InterPro" id="IPR003509">
    <property type="entry name" value="UPF0102_YraN-like"/>
</dbReference>
<proteinExistence type="inferred from homology"/>
<dbReference type="eggNOG" id="COG0792">
    <property type="taxonomic scope" value="Bacteria"/>
</dbReference>
<dbReference type="CDD" id="cd20736">
    <property type="entry name" value="PoNe_Nuclease"/>
    <property type="match status" value="1"/>
</dbReference>
<dbReference type="InterPro" id="IPR011856">
    <property type="entry name" value="tRNA_endonuc-like_dom_sf"/>
</dbReference>
<dbReference type="NCBIfam" id="TIGR00252">
    <property type="entry name" value="YraN family protein"/>
    <property type="match status" value="1"/>
</dbReference>
<evidence type="ECO:0000313" key="4">
    <source>
        <dbReference type="Proteomes" id="UP000019276"/>
    </source>
</evidence>
<name>W7QNT8_9ALTE</name>